<gene>
    <name evidence="4" type="ORF">KABA2_02S13816</name>
</gene>
<dbReference type="GeneID" id="64856347"/>
<dbReference type="GO" id="GO:0008270">
    <property type="term" value="F:zinc ion binding"/>
    <property type="evidence" value="ECO:0007669"/>
    <property type="project" value="UniProtKB-KW"/>
</dbReference>
<feature type="compositionally biased region" description="Low complexity" evidence="2">
    <location>
        <begin position="383"/>
        <end position="395"/>
    </location>
</feature>
<feature type="domain" description="C2H2-type" evidence="3">
    <location>
        <begin position="448"/>
        <end position="484"/>
    </location>
</feature>
<evidence type="ECO:0000256" key="2">
    <source>
        <dbReference type="SAM" id="MobiDB-lite"/>
    </source>
</evidence>
<dbReference type="Proteomes" id="UP000644660">
    <property type="component" value="Unassembled WGS sequence"/>
</dbReference>
<evidence type="ECO:0000313" key="4">
    <source>
        <dbReference type="EMBL" id="CAB4253191.1"/>
    </source>
</evidence>
<dbReference type="Gene3D" id="3.30.160.60">
    <property type="entry name" value="Classic Zinc Finger"/>
    <property type="match status" value="1"/>
</dbReference>
<organism evidence="4 5">
    <name type="scientific">Maudiozyma barnettii</name>
    <dbReference type="NCBI Taxonomy" id="61262"/>
    <lineage>
        <taxon>Eukaryota</taxon>
        <taxon>Fungi</taxon>
        <taxon>Dikarya</taxon>
        <taxon>Ascomycota</taxon>
        <taxon>Saccharomycotina</taxon>
        <taxon>Saccharomycetes</taxon>
        <taxon>Saccharomycetales</taxon>
        <taxon>Saccharomycetaceae</taxon>
        <taxon>Maudiozyma</taxon>
    </lineage>
</organism>
<keyword evidence="1" id="KW-0862">Zinc</keyword>
<dbReference type="InterPro" id="IPR013087">
    <property type="entry name" value="Znf_C2H2_type"/>
</dbReference>
<evidence type="ECO:0000313" key="5">
    <source>
        <dbReference type="Proteomes" id="UP000644660"/>
    </source>
</evidence>
<dbReference type="EMBL" id="CAEFZW010000002">
    <property type="protein sequence ID" value="CAB4253191.1"/>
    <property type="molecule type" value="Genomic_DNA"/>
</dbReference>
<keyword evidence="1" id="KW-0863">Zinc-finger</keyword>
<protein>
    <submittedName>
        <fullName evidence="4">Similar to Saccharomyces cerevisiae YDL020C RPN4 Transcription factor that stimulates expression of proteasome genes</fullName>
    </submittedName>
</protein>
<keyword evidence="4" id="KW-0647">Proteasome</keyword>
<evidence type="ECO:0000256" key="1">
    <source>
        <dbReference type="PROSITE-ProRule" id="PRU00042"/>
    </source>
</evidence>
<dbReference type="PROSITE" id="PS50157">
    <property type="entry name" value="ZINC_FINGER_C2H2_2"/>
    <property type="match status" value="1"/>
</dbReference>
<keyword evidence="5" id="KW-1185">Reference proteome</keyword>
<comment type="caution">
    <text evidence="4">The sequence shown here is derived from an EMBL/GenBank/DDBJ whole genome shotgun (WGS) entry which is preliminary data.</text>
</comment>
<name>A0A8H2VDA3_9SACH</name>
<dbReference type="RefSeq" id="XP_041405229.1">
    <property type="nucleotide sequence ID" value="XM_041549295.1"/>
</dbReference>
<feature type="region of interest" description="Disordered" evidence="2">
    <location>
        <begin position="365"/>
        <end position="395"/>
    </location>
</feature>
<sequence>MASTELGLKRTLTDILEDELYHLNNKNSGVYSSHYQYPVSNKAYMANLNQTTSNNNNHLDETLITIEPEKLSYISESGNYVTASNLTLPLNTNNKKETDINIFPYQNHQQQYDYKMFNKYADPSLTTTSTTSRANSNRIPTQLNTPVVATINMKKLLKTQSPHSTTTNFVSNQINAKNNVSSTTSRDNLEVKILNDSIQTQEINDSYLYFDDESFVPKVHYTLEDNNIAMNNEDAKIIFDDEFSDDDDFDDDSKEYDIDDDEVISSLDIEKSKNVMIKTNNLYSFVDTHQQTAPKLTTEDNEIHLHNNNSAILDGEDLDDDNTLLDEDEMYQINSMGKIVVSADEIKELNRSKSLSLSTRPNIWGSSTMGQSNKSRKPLTHINGNTFNSSTSSLSSTSITKANSLLSSSSSSIPSSLSASVVVNKEHSKKHKTYLGSDLSGTNTNEIFTCRLVNLITKEPCSAQFSRSYDLTRHQNTIHAKKKIVFRCSECMKMLGNEGYEKTFSRLDALTRHIKSKHENLTSEERQRVTKYAKENIGYAIA</sequence>
<evidence type="ECO:0000259" key="3">
    <source>
        <dbReference type="PROSITE" id="PS50157"/>
    </source>
</evidence>
<proteinExistence type="predicted"/>
<dbReference type="OrthoDB" id="7295497at2759"/>
<keyword evidence="1" id="KW-0479">Metal-binding</keyword>
<accession>A0A8H2VDA3</accession>
<dbReference type="GO" id="GO:0000502">
    <property type="term" value="C:proteasome complex"/>
    <property type="evidence" value="ECO:0007669"/>
    <property type="project" value="UniProtKB-KW"/>
</dbReference>
<reference evidence="4 5" key="1">
    <citation type="submission" date="2020-05" db="EMBL/GenBank/DDBJ databases">
        <authorList>
            <person name="Casaregola S."/>
            <person name="Devillers H."/>
            <person name="Grondin C."/>
        </authorList>
    </citation>
    <scope>NUCLEOTIDE SEQUENCE [LARGE SCALE GENOMIC DNA]</scope>
    <source>
        <strain evidence="4 5">CLIB 1767</strain>
    </source>
</reference>
<dbReference type="AlphaFoldDB" id="A0A8H2VDA3"/>